<accession>A0A6A1V7J6</accession>
<sequence length="674" mass="73190">MVAAISEAAASTNPKAISQQEEEQRTHLQRPPLLPSEKDNGPGNHPRRPRGRQVSSRYMSPSPSTSTSTTTTATTTTSSSSSSSTSRRFASPLLSRSSNSTPLSTSLPSSTATKRSQSVDRRRPVTPRHTTPIPHSKQANAAEVSAATKLLVTSTRSLSVSFQGEAFALPISKTKSQTPSLSNARKGTPERRRGTPVRGGDQVENSKPMEQHRWPGRNRQATSTNSSLNDPLLSRSFDWGNDRVVDKKIVGIGCGKVVRALQNSMVIDQSRRTSFDGRLSLDLGNAAELLKDVQQNPDANSVNESSVASDLTASDTDSVSSGSTSGMQDCGGGVAKGRGGGSRGIVVSARFWQETNSRIRRLQDPGSPLSTSQKMSFPAKFVQSRKSFGDSPSSSPRTRDSPIRGATRPASPNKLWTSSASSPSRGLPSPSRVRNSVTGSLTSNSSSTPSILSFSVDIRTRKMGEDRILDAHLLRLLYNRYLQWRFVNARADATLMVQKLNAEKNLWNAWVTISELRHSVTLRRIKLLLMRQKLKLTSILRGQINYLEEWSLLDRDHSSSLQGATEALRASTLRLPVVGKAVADAQNLKEALGSAVDVMQAMASSTCSLLSKVEEMNSLVTELVKVTANEQVLLEQCKDFLSTLAAMQVKDCSLRTHTIQLNRLPTPSSLTTRV</sequence>
<reference evidence="3 4" key="1">
    <citation type="journal article" date="2019" name="Plant Biotechnol. J.">
        <title>The red bayberry genome and genetic basis of sex determination.</title>
        <authorList>
            <person name="Jia H.M."/>
            <person name="Jia H.J."/>
            <person name="Cai Q.L."/>
            <person name="Wang Y."/>
            <person name="Zhao H.B."/>
            <person name="Yang W.F."/>
            <person name="Wang G.Y."/>
            <person name="Li Y.H."/>
            <person name="Zhan D.L."/>
            <person name="Shen Y.T."/>
            <person name="Niu Q.F."/>
            <person name="Chang L."/>
            <person name="Qiu J."/>
            <person name="Zhao L."/>
            <person name="Xie H.B."/>
            <person name="Fu W.Y."/>
            <person name="Jin J."/>
            <person name="Li X.W."/>
            <person name="Jiao Y."/>
            <person name="Zhou C.C."/>
            <person name="Tu T."/>
            <person name="Chai C.Y."/>
            <person name="Gao J.L."/>
            <person name="Fan L.J."/>
            <person name="van de Weg E."/>
            <person name="Wang J.Y."/>
            <person name="Gao Z.S."/>
        </authorList>
    </citation>
    <scope>NUCLEOTIDE SEQUENCE [LARGE SCALE GENOMIC DNA]</scope>
    <source>
        <tissue evidence="3">Leaves</tissue>
    </source>
</reference>
<dbReference type="OrthoDB" id="1924320at2759"/>
<evidence type="ECO:0000256" key="1">
    <source>
        <dbReference type="ARBA" id="ARBA00010016"/>
    </source>
</evidence>
<feature type="compositionally biased region" description="Polar residues" evidence="2">
    <location>
        <begin position="294"/>
        <end position="313"/>
    </location>
</feature>
<feature type="region of interest" description="Disordered" evidence="2">
    <location>
        <begin position="1"/>
        <end position="141"/>
    </location>
</feature>
<dbReference type="GO" id="GO:0005880">
    <property type="term" value="C:nuclear microtubule"/>
    <property type="evidence" value="ECO:0007669"/>
    <property type="project" value="TreeGrafter"/>
</dbReference>
<dbReference type="PANTHER" id="PTHR31807:SF2">
    <property type="entry name" value="PROTEIN SNOWY COTYLEDON 3"/>
    <property type="match status" value="1"/>
</dbReference>
<evidence type="ECO:0000256" key="2">
    <source>
        <dbReference type="SAM" id="MobiDB-lite"/>
    </source>
</evidence>
<dbReference type="EMBL" id="RXIC02000025">
    <property type="protein sequence ID" value="KAB1208385.1"/>
    <property type="molecule type" value="Genomic_DNA"/>
</dbReference>
<feature type="region of interest" description="Disordered" evidence="2">
    <location>
        <begin position="173"/>
        <end position="229"/>
    </location>
</feature>
<feature type="region of interest" description="Disordered" evidence="2">
    <location>
        <begin position="294"/>
        <end position="341"/>
    </location>
</feature>
<dbReference type="Pfam" id="PF04484">
    <property type="entry name" value="QWRF"/>
    <property type="match status" value="1"/>
</dbReference>
<protein>
    <submittedName>
        <fullName evidence="3">QWRF motif-containing protein 2</fullName>
    </submittedName>
</protein>
<feature type="compositionally biased region" description="Polar residues" evidence="2">
    <location>
        <begin position="219"/>
        <end position="229"/>
    </location>
</feature>
<organism evidence="3 4">
    <name type="scientific">Morella rubra</name>
    <name type="common">Chinese bayberry</name>
    <dbReference type="NCBI Taxonomy" id="262757"/>
    <lineage>
        <taxon>Eukaryota</taxon>
        <taxon>Viridiplantae</taxon>
        <taxon>Streptophyta</taxon>
        <taxon>Embryophyta</taxon>
        <taxon>Tracheophyta</taxon>
        <taxon>Spermatophyta</taxon>
        <taxon>Magnoliopsida</taxon>
        <taxon>eudicotyledons</taxon>
        <taxon>Gunneridae</taxon>
        <taxon>Pentapetalae</taxon>
        <taxon>rosids</taxon>
        <taxon>fabids</taxon>
        <taxon>Fagales</taxon>
        <taxon>Myricaceae</taxon>
        <taxon>Morella</taxon>
    </lineage>
</organism>
<dbReference type="GO" id="GO:0051225">
    <property type="term" value="P:spindle assembly"/>
    <property type="evidence" value="ECO:0007669"/>
    <property type="project" value="TreeGrafter"/>
</dbReference>
<feature type="compositionally biased region" description="Low complexity" evidence="2">
    <location>
        <begin position="60"/>
        <end position="111"/>
    </location>
</feature>
<dbReference type="Proteomes" id="UP000516437">
    <property type="component" value="Chromosome 7"/>
</dbReference>
<feature type="compositionally biased region" description="Polar residues" evidence="2">
    <location>
        <begin position="173"/>
        <end position="185"/>
    </location>
</feature>
<feature type="compositionally biased region" description="Low complexity" evidence="2">
    <location>
        <begin position="418"/>
        <end position="450"/>
    </location>
</feature>
<feature type="compositionally biased region" description="Low complexity" evidence="2">
    <location>
        <begin position="314"/>
        <end position="326"/>
    </location>
</feature>
<comment type="similarity">
    <text evidence="1">Belongs to the QWRF family.</text>
</comment>
<name>A0A6A1V7J6_9ROSI</name>
<feature type="compositionally biased region" description="Gly residues" evidence="2">
    <location>
        <begin position="329"/>
        <end position="341"/>
    </location>
</feature>
<evidence type="ECO:0000313" key="4">
    <source>
        <dbReference type="Proteomes" id="UP000516437"/>
    </source>
</evidence>
<keyword evidence="4" id="KW-1185">Reference proteome</keyword>
<proteinExistence type="inferred from homology"/>
<feature type="compositionally biased region" description="Polar residues" evidence="2">
    <location>
        <begin position="9"/>
        <end position="19"/>
    </location>
</feature>
<dbReference type="InterPro" id="IPR007573">
    <property type="entry name" value="QWRF"/>
</dbReference>
<evidence type="ECO:0000313" key="3">
    <source>
        <dbReference type="EMBL" id="KAB1208385.1"/>
    </source>
</evidence>
<feature type="region of interest" description="Disordered" evidence="2">
    <location>
        <begin position="381"/>
        <end position="450"/>
    </location>
</feature>
<dbReference type="AlphaFoldDB" id="A0A6A1V7J6"/>
<dbReference type="GO" id="GO:0005737">
    <property type="term" value="C:cytoplasm"/>
    <property type="evidence" value="ECO:0007669"/>
    <property type="project" value="TreeGrafter"/>
</dbReference>
<comment type="caution">
    <text evidence="3">The sequence shown here is derived from an EMBL/GenBank/DDBJ whole genome shotgun (WGS) entry which is preliminary data.</text>
</comment>
<dbReference type="PANTHER" id="PTHR31807">
    <property type="entry name" value="AUGMIN FAMILY MEMBER"/>
    <property type="match status" value="1"/>
</dbReference>
<gene>
    <name evidence="3" type="ORF">CJ030_MR7G001354</name>
</gene>
<dbReference type="GO" id="GO:0008017">
    <property type="term" value="F:microtubule binding"/>
    <property type="evidence" value="ECO:0007669"/>
    <property type="project" value="TreeGrafter"/>
</dbReference>